<dbReference type="Gene3D" id="3.40.50.1910">
    <property type="match status" value="1"/>
</dbReference>
<dbReference type="PIRSF" id="PIRSF005715">
    <property type="entry name" value="VPS45_Sec1"/>
    <property type="match status" value="1"/>
</dbReference>
<dbReference type="EMBL" id="JAPXFL010000010">
    <property type="protein sequence ID" value="KAK9500695.1"/>
    <property type="molecule type" value="Genomic_DNA"/>
</dbReference>
<dbReference type="EMBL" id="JAPXFL010000010">
    <property type="protein sequence ID" value="KAK9500694.1"/>
    <property type="molecule type" value="Genomic_DNA"/>
</dbReference>
<dbReference type="AlphaFoldDB" id="A0AAW1CWP9"/>
<reference evidence="4 5" key="1">
    <citation type="submission" date="2022-12" db="EMBL/GenBank/DDBJ databases">
        <title>Chromosome-level genome assembly of true bugs.</title>
        <authorList>
            <person name="Ma L."/>
            <person name="Li H."/>
        </authorList>
    </citation>
    <scope>NUCLEOTIDE SEQUENCE [LARGE SCALE GENOMIC DNA]</scope>
    <source>
        <strain evidence="4">Lab_2022b</strain>
    </source>
</reference>
<keyword evidence="5" id="KW-1185">Reference proteome</keyword>
<dbReference type="InterPro" id="IPR043154">
    <property type="entry name" value="Sec-1-like_dom1"/>
</dbReference>
<dbReference type="Gene3D" id="3.90.830.10">
    <property type="entry name" value="Syntaxin Binding Protein 1, Chain A, domain 2"/>
    <property type="match status" value="1"/>
</dbReference>
<dbReference type="Gene3D" id="3.40.50.2060">
    <property type="match status" value="1"/>
</dbReference>
<proteinExistence type="inferred from homology"/>
<dbReference type="PANTHER" id="PTHR11679">
    <property type="entry name" value="VESICLE PROTEIN SORTING-ASSOCIATED"/>
    <property type="match status" value="1"/>
</dbReference>
<dbReference type="FunFam" id="3.40.50.1910:FF:000005">
    <property type="entry name" value="vacuolar protein sorting-associated protein 33A isoform X1"/>
    <property type="match status" value="1"/>
</dbReference>
<evidence type="ECO:0000256" key="3">
    <source>
        <dbReference type="ARBA" id="ARBA00023136"/>
    </source>
</evidence>
<evidence type="ECO:0000256" key="2">
    <source>
        <dbReference type="ARBA" id="ARBA00009884"/>
    </source>
</evidence>
<accession>A0AAW1CWP9</accession>
<gene>
    <name evidence="4" type="ORF">O3M35_001912</name>
</gene>
<dbReference type="FunFam" id="1.25.40.850:FF:000002">
    <property type="entry name" value="Vacuolar protein sorting-associated protein 33A"/>
    <property type="match status" value="1"/>
</dbReference>
<comment type="similarity">
    <text evidence="2">Belongs to the STXBP/unc-18/SEC1 family.</text>
</comment>
<organism evidence="4 5">
    <name type="scientific">Rhynocoris fuscipes</name>
    <dbReference type="NCBI Taxonomy" id="488301"/>
    <lineage>
        <taxon>Eukaryota</taxon>
        <taxon>Metazoa</taxon>
        <taxon>Ecdysozoa</taxon>
        <taxon>Arthropoda</taxon>
        <taxon>Hexapoda</taxon>
        <taxon>Insecta</taxon>
        <taxon>Pterygota</taxon>
        <taxon>Neoptera</taxon>
        <taxon>Paraneoptera</taxon>
        <taxon>Hemiptera</taxon>
        <taxon>Heteroptera</taxon>
        <taxon>Panheteroptera</taxon>
        <taxon>Cimicomorpha</taxon>
        <taxon>Reduviidae</taxon>
        <taxon>Harpactorinae</taxon>
        <taxon>Harpactorini</taxon>
        <taxon>Rhynocoris</taxon>
    </lineage>
</organism>
<comment type="caution">
    <text evidence="4">The sequence shown here is derived from an EMBL/GenBank/DDBJ whole genome shotgun (WGS) entry which is preliminary data.</text>
</comment>
<dbReference type="Proteomes" id="UP001461498">
    <property type="component" value="Unassembled WGS sequence"/>
</dbReference>
<name>A0AAW1CWP9_9HEMI</name>
<dbReference type="InterPro" id="IPR027482">
    <property type="entry name" value="Sec1-like_dom2"/>
</dbReference>
<dbReference type="InterPro" id="IPR043155">
    <property type="entry name" value="VPS33_dom3b"/>
</dbReference>
<protein>
    <recommendedName>
        <fullName evidence="6">Vacuolar protein sorting-associated protein 33A</fullName>
    </recommendedName>
</protein>
<dbReference type="InterPro" id="IPR043127">
    <property type="entry name" value="Sec-1-like_dom3a"/>
</dbReference>
<evidence type="ECO:0008006" key="6">
    <source>
        <dbReference type="Google" id="ProtNLM"/>
    </source>
</evidence>
<dbReference type="Pfam" id="PF00995">
    <property type="entry name" value="Sec1"/>
    <property type="match status" value="1"/>
</dbReference>
<evidence type="ECO:0000313" key="5">
    <source>
        <dbReference type="Proteomes" id="UP001461498"/>
    </source>
</evidence>
<comment type="subcellular location">
    <subcellularLocation>
        <location evidence="1">Endomembrane system</location>
        <topology evidence="1">Peripheral membrane protein</topology>
    </subcellularLocation>
</comment>
<dbReference type="InterPro" id="IPR001619">
    <property type="entry name" value="Sec1-like"/>
</dbReference>
<dbReference type="Gene3D" id="1.25.40.850">
    <property type="match status" value="1"/>
</dbReference>
<dbReference type="InterPro" id="IPR036045">
    <property type="entry name" value="Sec1-like_sf"/>
</dbReference>
<keyword evidence="3" id="KW-0472">Membrane</keyword>
<dbReference type="SUPFAM" id="SSF56815">
    <property type="entry name" value="Sec1/munc18-like (SM) proteins"/>
    <property type="match status" value="1"/>
</dbReference>
<dbReference type="GO" id="GO:0012505">
    <property type="term" value="C:endomembrane system"/>
    <property type="evidence" value="ECO:0007669"/>
    <property type="project" value="UniProtKB-SubCell"/>
</dbReference>
<evidence type="ECO:0000313" key="4">
    <source>
        <dbReference type="EMBL" id="KAK9500694.1"/>
    </source>
</evidence>
<sequence>MTNHLAGGKVNISLLQEYLRKELLQLVDKCDGPKAIVWDEALAGPIGIIAKYALLKEHNVQKMFPLKNGKLPATNVKNIIFICRPHLHLMDRIAENIHGEERSGVRKDCHLFFVPRRSQPCETRLQAKGVYGNFTFIEDLPCDIFPFDSDLLSMEVDLTFKDFYLEKDPTSLYQAAQAIMLLQSLYGKIPRVSGKGDAAAHVWSLMGRLSHEDRTYPTISQIDHLVLLDRAVDLLTPLATQLTYEGLIDEIFEIKNTTVHLPAEKFSDADDEPNEIMLDKKQVILNSGDELYAEIRDKNFNAVGAALSKKAKLISSQLEERHTDQSMEKMKQFVAKLPHMMATKKSLAIHTTVAELIKSVTDSSEFLDSLMLEQELMMGVDTEKIQTHIEDCIAHQQPLIKVLRLICMQSATNSGLKQKVLDHYKREIIQTYGFQHILTLTNLEDAGLIKVQQGSRTYTVLRKTLRLTVEDGSETTPSDISYVHSVYAPLSVRLVQHLSKAGSWRAVNDVISLLPGPAIDTTQPLPANHHKRKGSVGSQVSGSQIESPKIVLVFFLGGCTFSEISALRFLSQQEDANVEYIVATTKLVNGNTFIRTLMEPLGKSNY</sequence>
<evidence type="ECO:0000256" key="1">
    <source>
        <dbReference type="ARBA" id="ARBA00004184"/>
    </source>
</evidence>
<dbReference type="GO" id="GO:0016192">
    <property type="term" value="P:vesicle-mediated transport"/>
    <property type="evidence" value="ECO:0007669"/>
    <property type="project" value="InterPro"/>
</dbReference>